<keyword evidence="1" id="KW-0645">Protease</keyword>
<accession>A0A5A7UDW0</accession>
<proteinExistence type="predicted"/>
<dbReference type="Proteomes" id="UP000321393">
    <property type="component" value="Unassembled WGS sequence"/>
</dbReference>
<evidence type="ECO:0000313" key="1">
    <source>
        <dbReference type="EMBL" id="KAA0051895.1"/>
    </source>
</evidence>
<comment type="caution">
    <text evidence="1">The sequence shown here is derived from an EMBL/GenBank/DDBJ whole genome shotgun (WGS) entry which is preliminary data.</text>
</comment>
<evidence type="ECO:0000313" key="4">
    <source>
        <dbReference type="Proteomes" id="UP000321947"/>
    </source>
</evidence>
<protein>
    <submittedName>
        <fullName evidence="1">Gag protease polyprotein</fullName>
    </submittedName>
</protein>
<dbReference type="OrthoDB" id="1728441at2759"/>
<reference evidence="3 4" key="1">
    <citation type="submission" date="2019-08" db="EMBL/GenBank/DDBJ databases">
        <title>Draft genome sequences of two oriental melons (Cucumis melo L. var makuwa).</title>
        <authorList>
            <person name="Kwon S.-Y."/>
        </authorList>
    </citation>
    <scope>NUCLEOTIDE SEQUENCE [LARGE SCALE GENOMIC DNA]</scope>
    <source>
        <strain evidence="4">cv. Chang Bougi</strain>
        <strain evidence="3">cv. SW 3</strain>
        <tissue evidence="1">Leaf</tissue>
    </source>
</reference>
<evidence type="ECO:0000313" key="2">
    <source>
        <dbReference type="EMBL" id="TYJ99890.1"/>
    </source>
</evidence>
<keyword evidence="1" id="KW-0378">Hydrolase</keyword>
<dbReference type="GO" id="GO:0006508">
    <property type="term" value="P:proteolysis"/>
    <property type="evidence" value="ECO:0007669"/>
    <property type="project" value="UniProtKB-KW"/>
</dbReference>
<dbReference type="EMBL" id="SSTD01017444">
    <property type="protein sequence ID" value="TYJ99890.1"/>
    <property type="molecule type" value="Genomic_DNA"/>
</dbReference>
<evidence type="ECO:0000313" key="3">
    <source>
        <dbReference type="Proteomes" id="UP000321393"/>
    </source>
</evidence>
<organism evidence="1 3">
    <name type="scientific">Cucumis melo var. makuwa</name>
    <name type="common">Oriental melon</name>
    <dbReference type="NCBI Taxonomy" id="1194695"/>
    <lineage>
        <taxon>Eukaryota</taxon>
        <taxon>Viridiplantae</taxon>
        <taxon>Streptophyta</taxon>
        <taxon>Embryophyta</taxon>
        <taxon>Tracheophyta</taxon>
        <taxon>Spermatophyta</taxon>
        <taxon>Magnoliopsida</taxon>
        <taxon>eudicotyledons</taxon>
        <taxon>Gunneridae</taxon>
        <taxon>Pentapetalae</taxon>
        <taxon>rosids</taxon>
        <taxon>fabids</taxon>
        <taxon>Cucurbitales</taxon>
        <taxon>Cucurbitaceae</taxon>
        <taxon>Benincaseae</taxon>
        <taxon>Cucumis</taxon>
    </lineage>
</organism>
<dbReference type="Proteomes" id="UP000321947">
    <property type="component" value="Unassembled WGS sequence"/>
</dbReference>
<dbReference type="EMBL" id="SSTE01011134">
    <property type="protein sequence ID" value="KAA0051895.1"/>
    <property type="molecule type" value="Genomic_DNA"/>
</dbReference>
<gene>
    <name evidence="2" type="ORF">E5676_scaffold2042G00100</name>
    <name evidence="1" type="ORF">E6C27_scaffold60G003470</name>
</gene>
<sequence length="290" mass="33267">MATKEEENQCPTSTSTKTSAFKRLSISTLKKDRPSTSVFDRLKMTNDQQREMKMLKTKIFREENNDDGKIHSHVPSCMKRKLFVDISTEGSLTVKPRLIIYTNSTNEEDEDLSMCCNREDLHLHLLTCVAAEKLVISNMLQLRSKKIFISNRLHQEDDHLKHVTADKNDAGDHHLQCNAMQAIIIFNNAAQTIIIFMDHHIYLQYGHNKNDNHLHLKCGRHLHLQCNTVEMIIIFIFNTAQQRRSSSSSQCDVVQVITIFNATQTIIIFNAAQTIILFNATHTMIIFNAA</sequence>
<name>A0A5A7UDW0_CUCMM</name>
<dbReference type="AlphaFoldDB" id="A0A5A7UDW0"/>
<dbReference type="GO" id="GO:0008233">
    <property type="term" value="F:peptidase activity"/>
    <property type="evidence" value="ECO:0007669"/>
    <property type="project" value="UniProtKB-KW"/>
</dbReference>